<accession>A0AAE1DW73</accession>
<proteinExistence type="predicted"/>
<dbReference type="SUPFAM" id="SSF50952">
    <property type="entry name" value="Soluble quinoprotein glucose dehydrogenase"/>
    <property type="match status" value="1"/>
</dbReference>
<dbReference type="InterPro" id="IPR011041">
    <property type="entry name" value="Quinoprot_gluc/sorb_DH_b-prop"/>
</dbReference>
<feature type="domain" description="Glucose/Sorbosone dehydrogenase" evidence="2">
    <location>
        <begin position="69"/>
        <end position="348"/>
    </location>
</feature>
<dbReference type="PANTHER" id="PTHR19328:SF75">
    <property type="entry name" value="ALDOSE SUGAR DEHYDROGENASE YLII"/>
    <property type="match status" value="1"/>
</dbReference>
<dbReference type="AlphaFoldDB" id="A0AAE1DW73"/>
<organism evidence="3 4">
    <name type="scientific">Elysia crispata</name>
    <name type="common">lettuce slug</name>
    <dbReference type="NCBI Taxonomy" id="231223"/>
    <lineage>
        <taxon>Eukaryota</taxon>
        <taxon>Metazoa</taxon>
        <taxon>Spiralia</taxon>
        <taxon>Lophotrochozoa</taxon>
        <taxon>Mollusca</taxon>
        <taxon>Gastropoda</taxon>
        <taxon>Heterobranchia</taxon>
        <taxon>Euthyneura</taxon>
        <taxon>Panpulmonata</taxon>
        <taxon>Sacoglossa</taxon>
        <taxon>Placobranchoidea</taxon>
        <taxon>Plakobranchidae</taxon>
        <taxon>Elysia</taxon>
    </lineage>
</organism>
<keyword evidence="1" id="KW-0732">Signal</keyword>
<protein>
    <recommendedName>
        <fullName evidence="2">Glucose/Sorbosone dehydrogenase domain-containing protein</fullName>
    </recommendedName>
</protein>
<reference evidence="3" key="1">
    <citation type="journal article" date="2023" name="G3 (Bethesda)">
        <title>A reference genome for the long-term kleptoplast-retaining sea slug Elysia crispata morphotype clarki.</title>
        <authorList>
            <person name="Eastman K.E."/>
            <person name="Pendleton A.L."/>
            <person name="Shaikh M.A."/>
            <person name="Suttiyut T."/>
            <person name="Ogas R."/>
            <person name="Tomko P."/>
            <person name="Gavelis G."/>
            <person name="Widhalm J.R."/>
            <person name="Wisecaver J.H."/>
        </authorList>
    </citation>
    <scope>NUCLEOTIDE SEQUENCE</scope>
    <source>
        <strain evidence="3">ECLA1</strain>
    </source>
</reference>
<comment type="caution">
    <text evidence="3">The sequence shown here is derived from an EMBL/GenBank/DDBJ whole genome shotgun (WGS) entry which is preliminary data.</text>
</comment>
<name>A0AAE1DW73_9GAST</name>
<dbReference type="Proteomes" id="UP001283361">
    <property type="component" value="Unassembled WGS sequence"/>
</dbReference>
<evidence type="ECO:0000313" key="3">
    <source>
        <dbReference type="EMBL" id="KAK3784635.1"/>
    </source>
</evidence>
<gene>
    <name evidence="3" type="ORF">RRG08_003442</name>
</gene>
<dbReference type="Gene3D" id="2.120.10.30">
    <property type="entry name" value="TolB, C-terminal domain"/>
    <property type="match status" value="1"/>
</dbReference>
<keyword evidence="4" id="KW-1185">Reference proteome</keyword>
<feature type="chain" id="PRO_5042154646" description="Glucose/Sorbosone dehydrogenase domain-containing protein" evidence="1">
    <location>
        <begin position="23"/>
        <end position="461"/>
    </location>
</feature>
<evidence type="ECO:0000259" key="2">
    <source>
        <dbReference type="Pfam" id="PF07995"/>
    </source>
</evidence>
<sequence>MATSALSIITLAAVIITTGCNSETIQSAMPTVVPGSMDSCYCLQDVLDEDLFNAASIVIHRKPDGGKDSVMVVEQRGLISEYSFEEDADKETLLDIMNRVVLTSTYGESRGLLSAAPDPNYSKNGRMFVYYIREEGGEDYAYVSVFQATDGVLDPQSERALLRVHQPFVHGNGGPMFFGDDGFLYIVTGDGGEDDDPKGYAQNKKTFYGKVLRIDVSGSQDFPEGDSAVAKLYSVPKDNPFVSEPATALPEVWALGFRNMWGCSQDSMPGGTGKIFCAETGTDKFDEINIIEKGKNYGWNVKEGSACHGKTACGPIENEGVPILNFKHNRSHALVGGYVYRGQAFSWMADEGYYIFGDVISGQTYILRQDSNNAWINTKWPICENLESCPSGGRAEPLLHLLAFGQDTAGELYLLMTTDLIATTKTARLLKIVPKNSSSSSSPAKFTTAIISFILVMFKRI</sequence>
<dbReference type="EMBL" id="JAWDGP010002226">
    <property type="protein sequence ID" value="KAK3784635.1"/>
    <property type="molecule type" value="Genomic_DNA"/>
</dbReference>
<dbReference type="InterPro" id="IPR011042">
    <property type="entry name" value="6-blade_b-propeller_TolB-like"/>
</dbReference>
<dbReference type="Pfam" id="PF07995">
    <property type="entry name" value="GSDH"/>
    <property type="match status" value="1"/>
</dbReference>
<evidence type="ECO:0000313" key="4">
    <source>
        <dbReference type="Proteomes" id="UP001283361"/>
    </source>
</evidence>
<feature type="signal peptide" evidence="1">
    <location>
        <begin position="1"/>
        <end position="22"/>
    </location>
</feature>
<dbReference type="InterPro" id="IPR012938">
    <property type="entry name" value="Glc/Sorbosone_DH"/>
</dbReference>
<evidence type="ECO:0000256" key="1">
    <source>
        <dbReference type="SAM" id="SignalP"/>
    </source>
</evidence>
<dbReference type="PANTHER" id="PTHR19328">
    <property type="entry name" value="HEDGEHOG-INTERACTING PROTEIN"/>
    <property type="match status" value="1"/>
</dbReference>